<protein>
    <submittedName>
        <fullName evidence="1">Fe-only nitrogenase accessory protein AnfO</fullName>
    </submittedName>
</protein>
<dbReference type="AlphaFoldDB" id="A0A542VZK5"/>
<evidence type="ECO:0000313" key="2">
    <source>
        <dbReference type="Proteomes" id="UP000316887"/>
    </source>
</evidence>
<dbReference type="NCBIfam" id="TIGR02940">
    <property type="entry name" value="anfO_nitrog"/>
    <property type="match status" value="1"/>
</dbReference>
<dbReference type="Proteomes" id="UP000316887">
    <property type="component" value="Unassembled WGS sequence"/>
</dbReference>
<evidence type="ECO:0000313" key="1">
    <source>
        <dbReference type="EMBL" id="TQL16739.1"/>
    </source>
</evidence>
<comment type="caution">
    <text evidence="1">The sequence shown here is derived from an EMBL/GenBank/DDBJ whole genome shotgun (WGS) entry which is preliminary data.</text>
</comment>
<dbReference type="EMBL" id="VFOF01000001">
    <property type="protein sequence ID" value="TQL16739.1"/>
    <property type="molecule type" value="Genomic_DNA"/>
</dbReference>
<sequence length="232" mass="26095">MKIAVYLNDKDEVATFREKGSVRLYESSDGRWRAEKEIPFSLVGVTTLGGIRQALLDLVPKLEDCTTFLSGDINGIAYVFLRDELGFSIWKSEGSLEEQINIVAQKEKEARAIAKLKGDCSKGCCSTGKKKHSDAEKSECPPDMTPFLVKTNDKGDYTLSLIEVMKQNPSLNSREILIPIMEDFPFRKLEILCDHLPKWFTRKTDDLHLKAEIETSERLETGVKATLIHAPA</sequence>
<dbReference type="Pfam" id="PF09582">
    <property type="entry name" value="AnfO_nitrog"/>
    <property type="match status" value="1"/>
</dbReference>
<accession>A0A542VZK5</accession>
<organism evidence="1 2">
    <name type="scientific">Zymomonas mobilis</name>
    <dbReference type="NCBI Taxonomy" id="542"/>
    <lineage>
        <taxon>Bacteria</taxon>
        <taxon>Pseudomonadati</taxon>
        <taxon>Pseudomonadota</taxon>
        <taxon>Alphaproteobacteria</taxon>
        <taxon>Sphingomonadales</taxon>
        <taxon>Zymomonadaceae</taxon>
        <taxon>Zymomonas</taxon>
    </lineage>
</organism>
<gene>
    <name evidence="1" type="ORF">FBY58_0283</name>
</gene>
<reference evidence="1 2" key="1">
    <citation type="submission" date="2019-06" db="EMBL/GenBank/DDBJ databases">
        <title>Genome sequencing of Zymomonas mobilis strains for genetic engineering and biofuel applications.</title>
        <authorList>
            <person name="Teravest M."/>
        </authorList>
    </citation>
    <scope>NUCLEOTIDE SEQUENCE [LARGE SCALE GENOMIC DNA]</scope>
    <source>
        <strain evidence="1 2">AN0101</strain>
    </source>
</reference>
<dbReference type="InterPro" id="IPR014287">
    <property type="entry name" value="Nase_Fe-Fe_AnfO"/>
</dbReference>
<proteinExistence type="predicted"/>
<name>A0A542VZK5_ZYMMB</name>